<name>A0A2P2PJL6_RHIMU</name>
<reference evidence="2" key="1">
    <citation type="submission" date="2018-02" db="EMBL/GenBank/DDBJ databases">
        <title>Rhizophora mucronata_Transcriptome.</title>
        <authorList>
            <person name="Meera S.P."/>
            <person name="Sreeshan A."/>
            <person name="Augustine A."/>
        </authorList>
    </citation>
    <scope>NUCLEOTIDE SEQUENCE</scope>
    <source>
        <tissue evidence="2">Leaf</tissue>
    </source>
</reference>
<feature type="region of interest" description="Disordered" evidence="1">
    <location>
        <begin position="1"/>
        <end position="24"/>
    </location>
</feature>
<evidence type="ECO:0000256" key="1">
    <source>
        <dbReference type="SAM" id="MobiDB-lite"/>
    </source>
</evidence>
<accession>A0A2P2PJL6</accession>
<evidence type="ECO:0000313" key="2">
    <source>
        <dbReference type="EMBL" id="MBX54940.1"/>
    </source>
</evidence>
<organism evidence="2">
    <name type="scientific">Rhizophora mucronata</name>
    <name type="common">Asiatic mangrove</name>
    <dbReference type="NCBI Taxonomy" id="61149"/>
    <lineage>
        <taxon>Eukaryota</taxon>
        <taxon>Viridiplantae</taxon>
        <taxon>Streptophyta</taxon>
        <taxon>Embryophyta</taxon>
        <taxon>Tracheophyta</taxon>
        <taxon>Spermatophyta</taxon>
        <taxon>Magnoliopsida</taxon>
        <taxon>eudicotyledons</taxon>
        <taxon>Gunneridae</taxon>
        <taxon>Pentapetalae</taxon>
        <taxon>rosids</taxon>
        <taxon>fabids</taxon>
        <taxon>Malpighiales</taxon>
        <taxon>Rhizophoraceae</taxon>
        <taxon>Rhizophora</taxon>
    </lineage>
</organism>
<feature type="compositionally biased region" description="Basic and acidic residues" evidence="1">
    <location>
        <begin position="1"/>
        <end position="16"/>
    </location>
</feature>
<dbReference type="EMBL" id="GGEC01074456">
    <property type="protein sequence ID" value="MBX54940.1"/>
    <property type="molecule type" value="Transcribed_RNA"/>
</dbReference>
<dbReference type="AlphaFoldDB" id="A0A2P2PJL6"/>
<sequence>MKLKKQKEEKGKNLKEKKCKMCSN</sequence>
<protein>
    <submittedName>
        <fullName evidence="2">Uncharacterized protein</fullName>
    </submittedName>
</protein>
<proteinExistence type="predicted"/>